<reference evidence="9 10" key="1">
    <citation type="submission" date="2020-10" db="EMBL/GenBank/DDBJ databases">
        <title>Sequencing the genomes of 1000 actinobacteria strains.</title>
        <authorList>
            <person name="Klenk H.-P."/>
        </authorList>
    </citation>
    <scope>NUCLEOTIDE SEQUENCE [LARGE SCALE GENOMIC DNA]</scope>
    <source>
        <strain evidence="9 10">DSM 15474</strain>
    </source>
</reference>
<evidence type="ECO:0000256" key="4">
    <source>
        <dbReference type="ARBA" id="ARBA00022989"/>
    </source>
</evidence>
<comment type="subcellular location">
    <subcellularLocation>
        <location evidence="1">Cell membrane</location>
        <topology evidence="1">Multi-pass membrane protein</topology>
    </subcellularLocation>
</comment>
<evidence type="ECO:0000256" key="3">
    <source>
        <dbReference type="ARBA" id="ARBA00022692"/>
    </source>
</evidence>
<feature type="transmembrane region" description="Helical" evidence="7">
    <location>
        <begin position="334"/>
        <end position="359"/>
    </location>
</feature>
<dbReference type="PANTHER" id="PTHR30572:SF4">
    <property type="entry name" value="ABC TRANSPORTER PERMEASE YTRF"/>
    <property type="match status" value="1"/>
</dbReference>
<keyword evidence="10" id="KW-1185">Reference proteome</keyword>
<organism evidence="9 10">
    <name type="scientific">Nesterenkonia halotolerans</name>
    <dbReference type="NCBI Taxonomy" id="225325"/>
    <lineage>
        <taxon>Bacteria</taxon>
        <taxon>Bacillati</taxon>
        <taxon>Actinomycetota</taxon>
        <taxon>Actinomycetes</taxon>
        <taxon>Micrococcales</taxon>
        <taxon>Micrococcaceae</taxon>
        <taxon>Nesterenkonia</taxon>
    </lineage>
</organism>
<feature type="transmembrane region" description="Helical" evidence="7">
    <location>
        <begin position="426"/>
        <end position="445"/>
    </location>
</feature>
<feature type="domain" description="ABC3 transporter permease C-terminal" evidence="8">
    <location>
        <begin position="741"/>
        <end position="860"/>
    </location>
</feature>
<dbReference type="RefSeq" id="WP_378626019.1">
    <property type="nucleotide sequence ID" value="NZ_JBHTMS010000008.1"/>
</dbReference>
<dbReference type="PANTHER" id="PTHR30572">
    <property type="entry name" value="MEMBRANE COMPONENT OF TRANSPORTER-RELATED"/>
    <property type="match status" value="1"/>
</dbReference>
<evidence type="ECO:0000256" key="2">
    <source>
        <dbReference type="ARBA" id="ARBA00022475"/>
    </source>
</evidence>
<comment type="caution">
    <text evidence="9">The sequence shown here is derived from an EMBL/GenBank/DDBJ whole genome shotgun (WGS) entry which is preliminary data.</text>
</comment>
<evidence type="ECO:0000256" key="6">
    <source>
        <dbReference type="ARBA" id="ARBA00038076"/>
    </source>
</evidence>
<dbReference type="Proteomes" id="UP000636579">
    <property type="component" value="Unassembled WGS sequence"/>
</dbReference>
<feature type="transmembrane region" description="Helical" evidence="7">
    <location>
        <begin position="371"/>
        <end position="393"/>
    </location>
</feature>
<gene>
    <name evidence="9" type="ORF">H4W26_001663</name>
</gene>
<evidence type="ECO:0000256" key="7">
    <source>
        <dbReference type="SAM" id="Phobius"/>
    </source>
</evidence>
<evidence type="ECO:0000256" key="1">
    <source>
        <dbReference type="ARBA" id="ARBA00004651"/>
    </source>
</evidence>
<feature type="domain" description="ABC3 transporter permease C-terminal" evidence="8">
    <location>
        <begin position="285"/>
        <end position="404"/>
    </location>
</feature>
<evidence type="ECO:0000259" key="8">
    <source>
        <dbReference type="Pfam" id="PF02687"/>
    </source>
</evidence>
<accession>A0ABR9J7E1</accession>
<dbReference type="InterPro" id="IPR003838">
    <property type="entry name" value="ABC3_permease_C"/>
</dbReference>
<keyword evidence="3 7" id="KW-0812">Transmembrane</keyword>
<feature type="transmembrane region" description="Helical" evidence="7">
    <location>
        <begin position="505"/>
        <end position="526"/>
    </location>
</feature>
<comment type="similarity">
    <text evidence="6">Belongs to the ABC-4 integral membrane protein family.</text>
</comment>
<keyword evidence="2" id="KW-1003">Cell membrane</keyword>
<evidence type="ECO:0000256" key="5">
    <source>
        <dbReference type="ARBA" id="ARBA00023136"/>
    </source>
</evidence>
<keyword evidence="5 7" id="KW-0472">Membrane</keyword>
<protein>
    <submittedName>
        <fullName evidence="9">ABC transport system permease protein</fullName>
    </submittedName>
</protein>
<sequence length="867" mass="88796">MAFVVSAVILLGSFNRTMETQAEADAAGADLVINAGALTWGDRAASGQQGADAALGQRPDQIIAEAINGLDAVAEAEALSYVFLEGAATGTNLVLLAGDLPSTATIDLAEGSMPESQDEILLAKDFAESYALEVGDTLPVTTERFNDETDVVDQGSAELRVSGLAAGSHRSVSGYLTPDGLQALDADQSPSSIRVALAKGAQGDPAAQETVQQEIATLIASMVERGELPAGDTSTENAEPGIFTQTDGSLVVAGVEIHTNQQIIDAWITDLTGQSTAVASIGLGFGAIAVFVASLVISNTFQVLVASRSRTMALLRAIGATPGQLRRATVAEGALLGLLGSMVGVFLGWAAAIGIATAAQQLWQENFESAQLNALSVAIGLALGVSVTVLAAVRPALHAGRTSPMAALRPAEVAPEDQRTYKRRTVLGILFTAGGLGGVLLAATLPEPLLGVTGALLGFTGVLVLGRRLLPAAVSGLGQVVAMWPRLRVPGRLAAQNASAVPGRTAVTASALLIGVTLVSTMTMGATTAQFSLGQELSERNPVDASLGDSSEEIDRVLKDSPIVVGHQSLPGAPATLEGESLETGSTQGRVVLADESSFEDITRRDSVFLDETGGGPVALISPDLLDDREQGRIEVALVPADAGDGRASEATTTLPAVATPWVPTDTVVVPSALIEEAEQWSLENTDAMTVMQISEAATMGDLTRLGDEVGASGGDVFLDAAMARASYTEVIDTVLVIVLVLLAASVLVSVVGVSNTLALSVFERRREAALLRALGMTRGSVGVMVTLEAVLMAVVALGLGSVLGAFFAWGGVSSLVGRDDVSVALSVPWGRMGMIWGVTILAAVLASVIPARSLSRTPPASGLSAQ</sequence>
<proteinExistence type="inferred from homology"/>
<dbReference type="InterPro" id="IPR050250">
    <property type="entry name" value="Macrolide_Exporter_MacB"/>
</dbReference>
<name>A0ABR9J7E1_9MICC</name>
<keyword evidence="4 7" id="KW-1133">Transmembrane helix</keyword>
<feature type="transmembrane region" description="Helical" evidence="7">
    <location>
        <begin position="784"/>
        <end position="810"/>
    </location>
</feature>
<dbReference type="Pfam" id="PF02687">
    <property type="entry name" value="FtsX"/>
    <property type="match status" value="2"/>
</dbReference>
<evidence type="ECO:0000313" key="9">
    <source>
        <dbReference type="EMBL" id="MBE1514908.1"/>
    </source>
</evidence>
<dbReference type="EMBL" id="JADBEE010000001">
    <property type="protein sequence ID" value="MBE1514908.1"/>
    <property type="molecule type" value="Genomic_DNA"/>
</dbReference>
<feature type="transmembrane region" description="Helical" evidence="7">
    <location>
        <begin position="281"/>
        <end position="306"/>
    </location>
</feature>
<feature type="transmembrane region" description="Helical" evidence="7">
    <location>
        <begin position="830"/>
        <end position="850"/>
    </location>
</feature>
<evidence type="ECO:0000313" key="10">
    <source>
        <dbReference type="Proteomes" id="UP000636579"/>
    </source>
</evidence>
<feature type="transmembrane region" description="Helical" evidence="7">
    <location>
        <begin position="735"/>
        <end position="763"/>
    </location>
</feature>